<name>A0A9W6VCX7_9PSEU</name>
<dbReference type="NCBIfam" id="NF041213">
    <property type="entry name" value="plasmid_TraA"/>
    <property type="match status" value="1"/>
</dbReference>
<dbReference type="EMBL" id="BSSD01000014">
    <property type="protein sequence ID" value="GLW95434.1"/>
    <property type="molecule type" value="Genomic_DNA"/>
</dbReference>
<gene>
    <name evidence="1" type="ORF">Aglo03_62500</name>
</gene>
<comment type="caution">
    <text evidence="1">The sequence shown here is derived from an EMBL/GenBank/DDBJ whole genome shotgun (WGS) entry which is preliminary data.</text>
</comment>
<organism evidence="1 2">
    <name type="scientific">Actinokineospora globicatena</name>
    <dbReference type="NCBI Taxonomy" id="103729"/>
    <lineage>
        <taxon>Bacteria</taxon>
        <taxon>Bacillati</taxon>
        <taxon>Actinomycetota</taxon>
        <taxon>Actinomycetes</taxon>
        <taxon>Pseudonocardiales</taxon>
        <taxon>Pseudonocardiaceae</taxon>
        <taxon>Actinokineospora</taxon>
    </lineage>
</organism>
<accession>A0A9W6VCX7</accession>
<protein>
    <submittedName>
        <fullName evidence="1">Uncharacterized protein</fullName>
    </submittedName>
</protein>
<dbReference type="Proteomes" id="UP001165042">
    <property type="component" value="Unassembled WGS sequence"/>
</dbReference>
<evidence type="ECO:0000313" key="1">
    <source>
        <dbReference type="EMBL" id="GLW95434.1"/>
    </source>
</evidence>
<evidence type="ECO:0000313" key="2">
    <source>
        <dbReference type="Proteomes" id="UP001165042"/>
    </source>
</evidence>
<sequence length="117" mass="12815">MSGSLIFGEPEFYSVTAIRDYCGTARSILKPLGMELAVAGAELQAALRFVPSIDGGLAKSIMRAKLVSRHMTNAADAVLLAQTSMIKTYMSFRKHYGPELHRAGHKDPKRPRFDFAG</sequence>
<reference evidence="1" key="1">
    <citation type="submission" date="2023-02" db="EMBL/GenBank/DDBJ databases">
        <title>Actinokineospora globicatena NBRC 15670.</title>
        <authorList>
            <person name="Ichikawa N."/>
            <person name="Sato H."/>
            <person name="Tonouchi N."/>
        </authorList>
    </citation>
    <scope>NUCLEOTIDE SEQUENCE</scope>
    <source>
        <strain evidence="1">NBRC 15670</strain>
    </source>
</reference>
<keyword evidence="2" id="KW-1185">Reference proteome</keyword>
<dbReference type="InterPro" id="IPR053789">
    <property type="entry name" value="TraA-like"/>
</dbReference>
<dbReference type="RefSeq" id="WP_285613236.1">
    <property type="nucleotide sequence ID" value="NZ_BSSD01000014.1"/>
</dbReference>
<proteinExistence type="predicted"/>
<dbReference type="AlphaFoldDB" id="A0A9W6VCX7"/>